<dbReference type="InterPro" id="IPR018162">
    <property type="entry name" value="Ala-tRNA-ligase_IIc_anticod-bd"/>
</dbReference>
<evidence type="ECO:0000256" key="1">
    <source>
        <dbReference type="ARBA" id="ARBA00008429"/>
    </source>
</evidence>
<sequence>MLSRVRPRVRVGVGGWIPAWQSPRRELVAATERAGARGGGCCSAPSISSSAEASPSSKEVRETFVRFFGEKHGHAFVPSSNVKPRADPSLLFVNAGMNQFKPLLLGSVDPRSELARCTRAVNSQKCVRAGGKHNDLEDVGRDVYHHTFFEMLGNWSFGDYFKKEVCQMAWELLTEVYRIPKERLYVSYFGGSQALGLKADEECREIWLQLGVPAPHVLPFGEKENLWEMGEVGPCGPCSEIHYDHVGGRDASGLVNAGHPDVVEIWNLVFMQYNREENGSLRLLPRHNVDCGMGLERLLAVLQGKRSNYDTDLFTPIMSAIHKGTGAREYRGLVGEADEGHVDTAYRVLADHVRTLAVCIADGVYPGMTGAELVLRQILRRATRFAVETLRAQPGLLASLVPTVVDILGDTYPELNREAQVVMDVINENEAAFLTSLSRGRRLLERTVAKMGTATASFPVDVAWSLHRGLGFPFDLIHLMLDERGLSLDTVAFNELERAELRRAQQQEGEKGEAPGRESLLLDVHALDELRSRGVPATDDAAKYAYELRPNGRYEFARCLARVVAVWRRPGLSDVVGAGERCSLVLDATCFYSEQGGQDGDTGVVLAVDAAGQQDIVAMVEDVQVCGGFVLHHVVTRDTVRVGDRLLLAINEERRLGCMIKHTATHLLSQALRDVLGDATRQRGSHVAAGRLRFDFSTRAPVSVDQLRSVEAAVCRLVSADERVFVTEAPLASARRIPHLRCVDEDYPEDVRVVSVGTPAEQLLLQQQQQHTERAGSVELCCGTHLQRTGLIEDFVIVSERAMVKGLSRVVAVTDREAREARRTGEALAQQTNSLGARVAHGAASLPHLLGLSKEVGQLTDVVDRAVMPQWQRKELQQMLKTMQRKANTAVRKLRTSLAEKAAETLAEKHANETLIVDVMEAENLSVLVRTVNELSRAVPDARVLLMSIQPGGQLLCACQVPKEMVDAFPALDWAQAVCGPMGGKAIGSQFLAKVSTTIGDHGNSTAAIIDAALRRARTES</sequence>
<dbReference type="Pfam" id="PF01411">
    <property type="entry name" value="tRNA-synt_2c"/>
    <property type="match status" value="1"/>
</dbReference>
<gene>
    <name evidence="18" type="primary">AARS2</name>
    <name evidence="14" type="synonym">AARS</name>
</gene>
<dbReference type="PRINTS" id="PR00980">
    <property type="entry name" value="TRNASYNTHALA"/>
</dbReference>
<dbReference type="InterPro" id="IPR012947">
    <property type="entry name" value="tRNA_SAD"/>
</dbReference>
<dbReference type="AlphaFoldDB" id="A0AAJ7WNF5"/>
<dbReference type="InterPro" id="IPR018165">
    <property type="entry name" value="Ala-tRNA-synth_IIc_core"/>
</dbReference>
<feature type="domain" description="Alanyl-transfer RNA synthetases family profile" evidence="16">
    <location>
        <begin position="55"/>
        <end position="824"/>
    </location>
</feature>
<comment type="domain">
    <text evidence="14">Consists of three domains; the N-terminal catalytic domain, the editing domain and the C-terminal C-Ala domain. The editing domain removes incorrectly charged amino acids, while the C-Ala domain, along with tRNA(Ala), serves as a bridge to cooperatively bring together the editing and aminoacylation centers thus stimulating deacylation of misacylated tRNAs.</text>
</comment>
<keyword evidence="9 14" id="KW-0067">ATP-binding</keyword>
<evidence type="ECO:0000256" key="6">
    <source>
        <dbReference type="ARBA" id="ARBA00022723"/>
    </source>
</evidence>
<keyword evidence="12 14" id="KW-0030">Aminoacyl-tRNA synthetase</keyword>
<feature type="binding site" evidence="14">
    <location>
        <position position="666"/>
    </location>
    <ligand>
        <name>Zn(2+)</name>
        <dbReference type="ChEBI" id="CHEBI:29105"/>
    </ligand>
</feature>
<comment type="subunit">
    <text evidence="14">Monomer. Interacts with ANKRD16; the interaction is direct.</text>
</comment>
<keyword evidence="4 14" id="KW-0820">tRNA-binding</keyword>
<dbReference type="GO" id="GO:0005739">
    <property type="term" value="C:mitochondrion"/>
    <property type="evidence" value="ECO:0007669"/>
    <property type="project" value="TreeGrafter"/>
</dbReference>
<evidence type="ECO:0000256" key="3">
    <source>
        <dbReference type="ARBA" id="ARBA00017959"/>
    </source>
</evidence>
<dbReference type="SUPFAM" id="SSF55681">
    <property type="entry name" value="Class II aaRS and biotin synthetases"/>
    <property type="match status" value="1"/>
</dbReference>
<feature type="region of interest" description="Disordered" evidence="15">
    <location>
        <begin position="36"/>
        <end position="55"/>
    </location>
</feature>
<dbReference type="GO" id="GO:0008270">
    <property type="term" value="F:zinc ion binding"/>
    <property type="evidence" value="ECO:0007669"/>
    <property type="project" value="UniProtKB-UniRule"/>
</dbReference>
<comment type="function">
    <text evidence="14">Catalyzes the attachment of alanine to tRNA(Ala) in a two-step reaction: alanine is first activated by ATP to form Ala-AMP and then transferred to the acceptor end of tRNA(Ala). Also edits incorrectly charged tRNA(Ala) via its editing domain.</text>
</comment>
<dbReference type="InterPro" id="IPR009000">
    <property type="entry name" value="Transl_B-barrel_sf"/>
</dbReference>
<evidence type="ECO:0000256" key="2">
    <source>
        <dbReference type="ARBA" id="ARBA00013168"/>
    </source>
</evidence>
<dbReference type="InterPro" id="IPR045864">
    <property type="entry name" value="aa-tRNA-synth_II/BPL/LPL"/>
</dbReference>
<reference evidence="18" key="1">
    <citation type="submission" date="2025-08" db="UniProtKB">
        <authorList>
            <consortium name="RefSeq"/>
        </authorList>
    </citation>
    <scope>IDENTIFICATION</scope>
    <source>
        <tissue evidence="18">Sperm</tissue>
    </source>
</reference>
<evidence type="ECO:0000259" key="16">
    <source>
        <dbReference type="PROSITE" id="PS50860"/>
    </source>
</evidence>
<evidence type="ECO:0000256" key="12">
    <source>
        <dbReference type="ARBA" id="ARBA00023146"/>
    </source>
</evidence>
<dbReference type="SMART" id="SM00863">
    <property type="entry name" value="tRNA_SAD"/>
    <property type="match status" value="1"/>
</dbReference>
<dbReference type="SUPFAM" id="SSF55186">
    <property type="entry name" value="ThrRS/AlaRS common domain"/>
    <property type="match status" value="1"/>
</dbReference>
<dbReference type="RefSeq" id="XP_032804035.1">
    <property type="nucleotide sequence ID" value="XM_032948144.1"/>
</dbReference>
<dbReference type="CDD" id="cd00673">
    <property type="entry name" value="AlaRS_core"/>
    <property type="match status" value="1"/>
</dbReference>
<dbReference type="NCBIfam" id="TIGR00344">
    <property type="entry name" value="alaS"/>
    <property type="match status" value="1"/>
</dbReference>
<dbReference type="FunFam" id="3.30.980.10:FF:000004">
    <property type="entry name" value="Alanine--tRNA ligase, cytoplasmic"/>
    <property type="match status" value="1"/>
</dbReference>
<evidence type="ECO:0000256" key="13">
    <source>
        <dbReference type="ARBA" id="ARBA00048300"/>
    </source>
</evidence>
<feature type="compositionally biased region" description="Low complexity" evidence="15">
    <location>
        <begin position="42"/>
        <end position="55"/>
    </location>
</feature>
<keyword evidence="6 14" id="KW-0479">Metal-binding</keyword>
<dbReference type="Gene3D" id="3.30.930.10">
    <property type="entry name" value="Bira Bifunctional Protein, Domain 2"/>
    <property type="match status" value="1"/>
</dbReference>
<comment type="similarity">
    <text evidence="1">Belongs to the class-II aminoacyl-tRNA synthetase family. Alax-L subfamily.</text>
</comment>
<keyword evidence="5 14" id="KW-0436">Ligase</keyword>
<dbReference type="GO" id="GO:0000049">
    <property type="term" value="F:tRNA binding"/>
    <property type="evidence" value="ECO:0007669"/>
    <property type="project" value="UniProtKB-KW"/>
</dbReference>
<dbReference type="PROSITE" id="PS50860">
    <property type="entry name" value="AA_TRNA_LIGASE_II_ALA"/>
    <property type="match status" value="1"/>
</dbReference>
<dbReference type="GeneID" id="116939576"/>
<dbReference type="Gene3D" id="3.10.310.40">
    <property type="match status" value="1"/>
</dbReference>
<feature type="binding site" evidence="14">
    <location>
        <position position="662"/>
    </location>
    <ligand>
        <name>Zn(2+)</name>
        <dbReference type="ChEBI" id="CHEBI:29105"/>
    </ligand>
</feature>
<dbReference type="SUPFAM" id="SSF50447">
    <property type="entry name" value="Translation proteins"/>
    <property type="match status" value="1"/>
</dbReference>
<dbReference type="InterPro" id="IPR018163">
    <property type="entry name" value="Thr/Ala-tRNA-synth_IIc_edit"/>
</dbReference>
<dbReference type="InterPro" id="IPR002318">
    <property type="entry name" value="Ala-tRNA-lgiase_IIc"/>
</dbReference>
<comment type="cofactor">
    <cofactor evidence="14">
        <name>Zn(2+)</name>
        <dbReference type="ChEBI" id="CHEBI:29105"/>
    </cofactor>
    <text evidence="14">Binds 1 zinc ion per subunit.</text>
</comment>
<protein>
    <recommendedName>
        <fullName evidence="3">Alanine--tRNA ligase</fullName>
        <ecNumber evidence="2">6.1.1.7</ecNumber>
    </recommendedName>
</protein>
<keyword evidence="7 14" id="KW-0547">Nucleotide-binding</keyword>
<evidence type="ECO:0000256" key="4">
    <source>
        <dbReference type="ARBA" id="ARBA00022555"/>
    </source>
</evidence>
<comment type="catalytic activity">
    <reaction evidence="13 14">
        <text>tRNA(Ala) + L-alanine + ATP = L-alanyl-tRNA(Ala) + AMP + diphosphate</text>
        <dbReference type="Rhea" id="RHEA:12540"/>
        <dbReference type="Rhea" id="RHEA-COMP:9657"/>
        <dbReference type="Rhea" id="RHEA-COMP:9923"/>
        <dbReference type="ChEBI" id="CHEBI:30616"/>
        <dbReference type="ChEBI" id="CHEBI:33019"/>
        <dbReference type="ChEBI" id="CHEBI:57972"/>
        <dbReference type="ChEBI" id="CHEBI:78442"/>
        <dbReference type="ChEBI" id="CHEBI:78497"/>
        <dbReference type="ChEBI" id="CHEBI:456215"/>
        <dbReference type="EC" id="6.1.1.7"/>
    </reaction>
</comment>
<evidence type="ECO:0000256" key="10">
    <source>
        <dbReference type="ARBA" id="ARBA00022884"/>
    </source>
</evidence>
<evidence type="ECO:0000256" key="7">
    <source>
        <dbReference type="ARBA" id="ARBA00022741"/>
    </source>
</evidence>
<keyword evidence="11 14" id="KW-0648">Protein biosynthesis</keyword>
<name>A0AAJ7WNF5_PETMA</name>
<dbReference type="GO" id="GO:0004813">
    <property type="term" value="F:alanine-tRNA ligase activity"/>
    <property type="evidence" value="ECO:0007669"/>
    <property type="project" value="UniProtKB-UniRule"/>
</dbReference>
<accession>A0AAJ7WNF5</accession>
<dbReference type="SUPFAM" id="SSF101353">
    <property type="entry name" value="Putative anticodon-binding domain of alanyl-tRNA synthetase (AlaRS)"/>
    <property type="match status" value="1"/>
</dbReference>
<keyword evidence="17" id="KW-1185">Reference proteome</keyword>
<dbReference type="Pfam" id="PF07973">
    <property type="entry name" value="tRNA_SAD"/>
    <property type="match status" value="1"/>
</dbReference>
<dbReference type="InterPro" id="IPR018164">
    <property type="entry name" value="Ala-tRNA-synth_IIc_N"/>
</dbReference>
<evidence type="ECO:0000256" key="8">
    <source>
        <dbReference type="ARBA" id="ARBA00022833"/>
    </source>
</evidence>
<dbReference type="EC" id="6.1.1.7" evidence="2"/>
<dbReference type="InterPro" id="IPR023033">
    <property type="entry name" value="Ala_tRNA_ligase_euk/bac"/>
</dbReference>
<feature type="binding site" evidence="14">
    <location>
        <position position="785"/>
    </location>
    <ligand>
        <name>Zn(2+)</name>
        <dbReference type="ChEBI" id="CHEBI:29105"/>
    </ligand>
</feature>
<evidence type="ECO:0000256" key="14">
    <source>
        <dbReference type="HAMAP-Rule" id="MF_03133"/>
    </source>
</evidence>
<keyword evidence="8 14" id="KW-0862">Zinc</keyword>
<evidence type="ECO:0000256" key="9">
    <source>
        <dbReference type="ARBA" id="ARBA00022840"/>
    </source>
</evidence>
<dbReference type="Gene3D" id="3.30.980.10">
    <property type="entry name" value="Threonyl-trna Synthetase, Chain A, domain 2"/>
    <property type="match status" value="1"/>
</dbReference>
<dbReference type="FunFam" id="3.30.930.10:FF:000011">
    <property type="entry name" value="Alanine--tRNA ligase, cytoplasmic"/>
    <property type="match status" value="1"/>
</dbReference>
<evidence type="ECO:0000256" key="15">
    <source>
        <dbReference type="SAM" id="MobiDB-lite"/>
    </source>
</evidence>
<evidence type="ECO:0000313" key="18">
    <source>
        <dbReference type="RefSeq" id="XP_032804035.1"/>
    </source>
</evidence>
<evidence type="ECO:0000313" key="17">
    <source>
        <dbReference type="Proteomes" id="UP001318040"/>
    </source>
</evidence>
<dbReference type="Gene3D" id="2.40.30.130">
    <property type="match status" value="1"/>
</dbReference>
<dbReference type="GO" id="GO:0005524">
    <property type="term" value="F:ATP binding"/>
    <property type="evidence" value="ECO:0007669"/>
    <property type="project" value="UniProtKB-UniRule"/>
</dbReference>
<dbReference type="GO" id="GO:0002161">
    <property type="term" value="F:aminoacyl-tRNA deacylase activity"/>
    <property type="evidence" value="ECO:0007669"/>
    <property type="project" value="TreeGrafter"/>
</dbReference>
<dbReference type="PANTHER" id="PTHR11777:SF8">
    <property type="entry name" value="ALANINE--TRNA LIGASE, MITOCHONDRIAL"/>
    <property type="match status" value="1"/>
</dbReference>
<dbReference type="InterPro" id="IPR050058">
    <property type="entry name" value="Ala-tRNA_ligase"/>
</dbReference>
<evidence type="ECO:0000256" key="5">
    <source>
        <dbReference type="ARBA" id="ARBA00022598"/>
    </source>
</evidence>
<evidence type="ECO:0000256" key="11">
    <source>
        <dbReference type="ARBA" id="ARBA00022917"/>
    </source>
</evidence>
<organism evidence="17 18">
    <name type="scientific">Petromyzon marinus</name>
    <name type="common">Sea lamprey</name>
    <dbReference type="NCBI Taxonomy" id="7757"/>
    <lineage>
        <taxon>Eukaryota</taxon>
        <taxon>Metazoa</taxon>
        <taxon>Chordata</taxon>
        <taxon>Craniata</taxon>
        <taxon>Vertebrata</taxon>
        <taxon>Cyclostomata</taxon>
        <taxon>Hyperoartia</taxon>
        <taxon>Petromyzontiformes</taxon>
        <taxon>Petromyzontidae</taxon>
        <taxon>Petromyzon</taxon>
    </lineage>
</organism>
<dbReference type="KEGG" id="pmrn:116939576"/>
<keyword evidence="10 14" id="KW-0694">RNA-binding</keyword>
<proteinExistence type="inferred from homology"/>
<dbReference type="GO" id="GO:0006419">
    <property type="term" value="P:alanyl-tRNA aminoacylation"/>
    <property type="evidence" value="ECO:0007669"/>
    <property type="project" value="InterPro"/>
</dbReference>
<dbReference type="HAMAP" id="MF_00036_B">
    <property type="entry name" value="Ala_tRNA_synth_B"/>
    <property type="match status" value="1"/>
</dbReference>
<dbReference type="PANTHER" id="PTHR11777">
    <property type="entry name" value="ALANYL-TRNA SYNTHETASE"/>
    <property type="match status" value="1"/>
</dbReference>
<feature type="binding site" evidence="14">
    <location>
        <position position="781"/>
    </location>
    <ligand>
        <name>Zn(2+)</name>
        <dbReference type="ChEBI" id="CHEBI:29105"/>
    </ligand>
</feature>
<dbReference type="CTD" id="57505"/>
<dbReference type="Proteomes" id="UP001318040">
    <property type="component" value="Chromosome 6"/>
</dbReference>